<dbReference type="EMBL" id="CAJPDR010000100">
    <property type="protein sequence ID" value="CAF9917464.1"/>
    <property type="molecule type" value="Genomic_DNA"/>
</dbReference>
<dbReference type="PROSITE" id="PS50297">
    <property type="entry name" value="ANK_REP_REGION"/>
    <property type="match status" value="4"/>
</dbReference>
<keyword evidence="1" id="KW-0677">Repeat</keyword>
<name>A0A8H3F3P1_9LECA</name>
<feature type="domain" description="Azaphilone pigments biosynthesis cluster protein L N-terminal" evidence="5">
    <location>
        <begin position="599"/>
        <end position="748"/>
    </location>
</feature>
<dbReference type="Gene3D" id="1.25.40.20">
    <property type="entry name" value="Ankyrin repeat-containing domain"/>
    <property type="match status" value="4"/>
</dbReference>
<dbReference type="AlphaFoldDB" id="A0A8H3F3P1"/>
<dbReference type="PRINTS" id="PR01415">
    <property type="entry name" value="ANKYRIN"/>
</dbReference>
<dbReference type="GO" id="GO:0008237">
    <property type="term" value="F:metallopeptidase activity"/>
    <property type="evidence" value="ECO:0007669"/>
    <property type="project" value="InterPro"/>
</dbReference>
<feature type="repeat" description="ANK" evidence="3">
    <location>
        <begin position="863"/>
        <end position="895"/>
    </location>
</feature>
<keyword evidence="2 3" id="KW-0040">ANK repeat</keyword>
<dbReference type="PANTHER" id="PTHR24193">
    <property type="entry name" value="ANKYRIN REPEAT PROTEIN"/>
    <property type="match status" value="1"/>
</dbReference>
<evidence type="ECO:0000256" key="1">
    <source>
        <dbReference type="ARBA" id="ARBA00022737"/>
    </source>
</evidence>
<dbReference type="PROSITE" id="PS50088">
    <property type="entry name" value="ANK_REPEAT"/>
    <property type="match status" value="6"/>
</dbReference>
<feature type="region of interest" description="Disordered" evidence="4">
    <location>
        <begin position="1153"/>
        <end position="1198"/>
    </location>
</feature>
<dbReference type="InterPro" id="IPR024079">
    <property type="entry name" value="MetalloPept_cat_dom_sf"/>
</dbReference>
<evidence type="ECO:0000313" key="6">
    <source>
        <dbReference type="EMBL" id="CAF9917464.1"/>
    </source>
</evidence>
<evidence type="ECO:0000256" key="3">
    <source>
        <dbReference type="PROSITE-ProRule" id="PRU00023"/>
    </source>
</evidence>
<dbReference type="InterPro" id="IPR036770">
    <property type="entry name" value="Ankyrin_rpt-contain_sf"/>
</dbReference>
<sequence>MFLDPNPTEDTISVLQWNNVFNNATQLPVAFTVQDDQGAEVQIASTYVMRAGVSNSDLYRSLPKTINLSLPSSFKGVSGTVSIPPEAAASLNSQPPTLGDFASSGLTDITLTANVLQLSLRFPIFQSLDSSFVAADDGIQLNKNCKAQNATEMSNALFDAAIYARAVRLAASSGSNVLYPLFFPSQSRRNVSSIAGAATRTIHGVGPHVDLYCSDTAYVCGDPNILGYTFTPSYLGNAYIVLCSSARALRRAPEPCSALQTGAQIGASISHVLFHLLLTLDNVVKSVISNSVYGSLACSQLVNATGDPTKNADSFAQLAIAQWAYGLGGAPSHGPSCVPANGALPDNQKRAVNSINAATRWPITPATDTALSRRAVSYDSRVIGRCTGAEMDILQIAGANARFLATYALNEINSHSNDLWNTFFNGDSAVKVQVTKAFEAISVWNTTDPPSPVRFKCDSQRDTIFCQNPCGNVVYTNPLAGVIILCPQFFYYPIALECVSPSANPYTERDDQGGILLKELLSIKTVANPNMLIADGDPPCSDWNYLVQNAHDRVLPGFKPENLPENVASSYEFFAYAARGGRMGCSWMEFAGDLYGIQMDPLSVIAGVVGVATAALQSSVALHNVLKAIQNAPRDIKKLSDETKDLSSIIELLQSTLEDKDNMQAVEKNDRIINSLKQLKGPLEDFSATNKQIYNTLKPYLRLTDDGKSWKISDFKWWLNRGDINQLLEGFQRSKQTLNLSMNNVTMQCTLRLTGYDAGSRPERPTIGRQDSTSTNAGGALREYVAETLDGASEASLKAGRDDRYNAATQPSENRDATADIAKRKEKLSFERIALFDAAKNGQHEIVKELLERGVDANVIAPDGQTALHLSAEYGHEAVTQVLLDHDAGYDLRMRPGKADKNGNCPGGRVPLHYAALNGNLGIINILLSHGADASPQSNNLRTPLQEAIAEDRTKAAMLLIKRGASLTACDHEGWTPLHCAAYKKNLDIVKALVASGADVEARTSDWNAKGNERWRRTTPLFLAVWNGQIGVVQTLLSADADPRAHISDGATCVHAAVYGKRRGPWIAGMLLDADAKRDGGHDIALINMKKLDGNTALHVAAAKGQVDMVDLLLRRGADVRAVNGLGRDVLQHAKMGKGNEAVVSLLEENVARSKKTKEGKTKRTNKAGNQENLVVEPANTNTEPTKRQRSRQRNAAC</sequence>
<accession>A0A8H3F3P1</accession>
<feature type="repeat" description="ANK" evidence="3">
    <location>
        <begin position="907"/>
        <end position="939"/>
    </location>
</feature>
<feature type="repeat" description="ANK" evidence="3">
    <location>
        <begin position="830"/>
        <end position="862"/>
    </location>
</feature>
<dbReference type="SUPFAM" id="SSF48403">
    <property type="entry name" value="Ankyrin repeat"/>
    <property type="match status" value="1"/>
</dbReference>
<keyword evidence="7" id="KW-1185">Reference proteome</keyword>
<dbReference type="SUPFAM" id="SSF55486">
    <property type="entry name" value="Metalloproteases ('zincins'), catalytic domain"/>
    <property type="match status" value="2"/>
</dbReference>
<dbReference type="Pfam" id="PF17111">
    <property type="entry name" value="PigL_N"/>
    <property type="match status" value="1"/>
</dbReference>
<dbReference type="GO" id="GO:0000976">
    <property type="term" value="F:transcription cis-regulatory region binding"/>
    <property type="evidence" value="ECO:0007669"/>
    <property type="project" value="TreeGrafter"/>
</dbReference>
<evidence type="ECO:0000256" key="4">
    <source>
        <dbReference type="SAM" id="MobiDB-lite"/>
    </source>
</evidence>
<dbReference type="InterPro" id="IPR002110">
    <property type="entry name" value="Ankyrin_rpt"/>
</dbReference>
<evidence type="ECO:0000259" key="5">
    <source>
        <dbReference type="Pfam" id="PF17111"/>
    </source>
</evidence>
<dbReference type="Proteomes" id="UP000664203">
    <property type="component" value="Unassembled WGS sequence"/>
</dbReference>
<dbReference type="InterPro" id="IPR031348">
    <property type="entry name" value="PigL_N"/>
</dbReference>
<evidence type="ECO:0000313" key="7">
    <source>
        <dbReference type="Proteomes" id="UP000664203"/>
    </source>
</evidence>
<organism evidence="6 7">
    <name type="scientific">Alectoria fallacina</name>
    <dbReference type="NCBI Taxonomy" id="1903189"/>
    <lineage>
        <taxon>Eukaryota</taxon>
        <taxon>Fungi</taxon>
        <taxon>Dikarya</taxon>
        <taxon>Ascomycota</taxon>
        <taxon>Pezizomycotina</taxon>
        <taxon>Lecanoromycetes</taxon>
        <taxon>OSLEUM clade</taxon>
        <taxon>Lecanoromycetidae</taxon>
        <taxon>Lecanorales</taxon>
        <taxon>Lecanorineae</taxon>
        <taxon>Parmeliaceae</taxon>
        <taxon>Alectoria</taxon>
    </lineage>
</organism>
<feature type="repeat" description="ANK" evidence="3">
    <location>
        <begin position="940"/>
        <end position="972"/>
    </location>
</feature>
<dbReference type="Pfam" id="PF12796">
    <property type="entry name" value="Ank_2"/>
    <property type="match status" value="1"/>
</dbReference>
<feature type="repeat" description="ANK" evidence="3">
    <location>
        <begin position="1093"/>
        <end position="1125"/>
    </location>
</feature>
<dbReference type="InterPro" id="IPR050663">
    <property type="entry name" value="Ankyrin-SOCS_Box"/>
</dbReference>
<feature type="region of interest" description="Disordered" evidence="4">
    <location>
        <begin position="797"/>
        <end position="816"/>
    </location>
</feature>
<reference evidence="6" key="1">
    <citation type="submission" date="2021-03" db="EMBL/GenBank/DDBJ databases">
        <authorList>
            <person name="Tagirdzhanova G."/>
        </authorList>
    </citation>
    <scope>NUCLEOTIDE SEQUENCE</scope>
</reference>
<dbReference type="GO" id="GO:0045944">
    <property type="term" value="P:positive regulation of transcription by RNA polymerase II"/>
    <property type="evidence" value="ECO:0007669"/>
    <property type="project" value="TreeGrafter"/>
</dbReference>
<dbReference type="PANTHER" id="PTHR24193:SF121">
    <property type="entry name" value="ADA2A-CONTAINING COMPLEX COMPONENT 3, ISOFORM D"/>
    <property type="match status" value="1"/>
</dbReference>
<evidence type="ECO:0000256" key="2">
    <source>
        <dbReference type="ARBA" id="ARBA00023043"/>
    </source>
</evidence>
<dbReference type="Pfam" id="PF00023">
    <property type="entry name" value="Ank"/>
    <property type="match status" value="3"/>
</dbReference>
<feature type="compositionally biased region" description="Polar residues" evidence="4">
    <location>
        <begin position="1167"/>
        <end position="1184"/>
    </location>
</feature>
<feature type="repeat" description="ANK" evidence="3">
    <location>
        <begin position="973"/>
        <end position="1005"/>
    </location>
</feature>
<feature type="compositionally biased region" description="Basic residues" evidence="4">
    <location>
        <begin position="1188"/>
        <end position="1198"/>
    </location>
</feature>
<dbReference type="OrthoDB" id="20872at2759"/>
<feature type="region of interest" description="Disordered" evidence="4">
    <location>
        <begin position="756"/>
        <end position="777"/>
    </location>
</feature>
<dbReference type="Gene3D" id="3.40.390.10">
    <property type="entry name" value="Collagenase (Catalytic Domain)"/>
    <property type="match status" value="2"/>
</dbReference>
<proteinExistence type="predicted"/>
<dbReference type="GO" id="GO:0005634">
    <property type="term" value="C:nucleus"/>
    <property type="evidence" value="ECO:0007669"/>
    <property type="project" value="TreeGrafter"/>
</dbReference>
<protein>
    <recommendedName>
        <fullName evidence="5">Azaphilone pigments biosynthesis cluster protein L N-terminal domain-containing protein</fullName>
    </recommendedName>
</protein>
<dbReference type="SMART" id="SM00248">
    <property type="entry name" value="ANK"/>
    <property type="match status" value="7"/>
</dbReference>
<comment type="caution">
    <text evidence="6">The sequence shown here is derived from an EMBL/GenBank/DDBJ whole genome shotgun (WGS) entry which is preliminary data.</text>
</comment>
<gene>
    <name evidence="6" type="ORF">ALECFALPRED_000232</name>
</gene>